<sequence length="536" mass="60984">MVWFRENWYEEVLRQLRQGLAKCHAIAFENRGAVMEATITPHTLNFVKKLVSTFGIGIENINSSGSVSTTFGSAASESLARRAQATVQDPVFQRMKGQFSSDFDFSVPGAVKLHNLIHKLKKWVKILEAKTKLLPKSFLVEEKCRFLSNFSLQTAEVELPGEFLLPKHSHYYVRISRFMPRVEIVQKHNTAARRLYIRGHNGKIYPYLVVNDSGLGDARREERVLQLLRMLNHYLGKQKETSRRFLHITVPRVVAVSPQMRLVEDSPSSISLLDIYKRRCARRGMEYDAPVARYYERLATVQARGSQGSHQVLREILREVQNNMVPRSALRDWATHTFQSATDYWTFRKTFILQLALAAFAEYVLHLTRLNPDMMYIHQDSGLINVSYFKFDVDDGTGELDANRPVPFRLTPNIFEFVTTIGVGGPLTASMIAAARCLVTPGFKVQTILRAVLRDEMIAWHKKKQDDTTETPTAAPPDMEGELLVNMVTRAVNAVMNRLQSLATFEGTDSKVSTLVAAANSHDNLCRMDPAWHPWL</sequence>
<dbReference type="GO" id="GO:0006355">
    <property type="term" value="P:regulation of DNA-templated transcription"/>
    <property type="evidence" value="ECO:0007669"/>
    <property type="project" value="TreeGrafter"/>
</dbReference>
<evidence type="ECO:0000313" key="4">
    <source>
        <dbReference type="Proteomes" id="UP000792457"/>
    </source>
</evidence>
<dbReference type="GO" id="GO:0035267">
    <property type="term" value="C:NuA4 histone acetyltransferase complex"/>
    <property type="evidence" value="ECO:0007669"/>
    <property type="project" value="TreeGrafter"/>
</dbReference>
<dbReference type="SUPFAM" id="SSF56112">
    <property type="entry name" value="Protein kinase-like (PK-like)"/>
    <property type="match status" value="1"/>
</dbReference>
<evidence type="ECO:0000313" key="3">
    <source>
        <dbReference type="EMBL" id="KAG8225080.1"/>
    </source>
</evidence>
<dbReference type="InterPro" id="IPR003152">
    <property type="entry name" value="FATC_dom"/>
</dbReference>
<protein>
    <recommendedName>
        <fullName evidence="5">Non-specific serine/threonine protein kinase</fullName>
    </recommendedName>
</protein>
<dbReference type="GO" id="GO:0006281">
    <property type="term" value="P:DNA repair"/>
    <property type="evidence" value="ECO:0007669"/>
    <property type="project" value="TreeGrafter"/>
</dbReference>
<organism evidence="3 4">
    <name type="scientific">Ladona fulva</name>
    <name type="common">Scarce chaser dragonfly</name>
    <name type="synonym">Libellula fulva</name>
    <dbReference type="NCBI Taxonomy" id="123851"/>
    <lineage>
        <taxon>Eukaryota</taxon>
        <taxon>Metazoa</taxon>
        <taxon>Ecdysozoa</taxon>
        <taxon>Arthropoda</taxon>
        <taxon>Hexapoda</taxon>
        <taxon>Insecta</taxon>
        <taxon>Pterygota</taxon>
        <taxon>Palaeoptera</taxon>
        <taxon>Odonata</taxon>
        <taxon>Epiprocta</taxon>
        <taxon>Anisoptera</taxon>
        <taxon>Libelluloidea</taxon>
        <taxon>Libellulidae</taxon>
        <taxon>Ladona</taxon>
    </lineage>
</organism>
<dbReference type="Proteomes" id="UP000792457">
    <property type="component" value="Unassembled WGS sequence"/>
</dbReference>
<dbReference type="Pfam" id="PF00454">
    <property type="entry name" value="PI3_PI4_kinase"/>
    <property type="match status" value="1"/>
</dbReference>
<dbReference type="InterPro" id="IPR000403">
    <property type="entry name" value="PI3/4_kinase_cat_dom"/>
</dbReference>
<dbReference type="InterPro" id="IPR036940">
    <property type="entry name" value="PI3/4_kinase_cat_sf"/>
</dbReference>
<accession>A0A8K0NUH4</accession>
<dbReference type="OrthoDB" id="5570127at2759"/>
<name>A0A8K0NUH4_LADFU</name>
<dbReference type="GO" id="GO:0005634">
    <property type="term" value="C:nucleus"/>
    <property type="evidence" value="ECO:0007669"/>
    <property type="project" value="TreeGrafter"/>
</dbReference>
<dbReference type="SMART" id="SM00146">
    <property type="entry name" value="PI3Kc"/>
    <property type="match status" value="1"/>
</dbReference>
<evidence type="ECO:0000259" key="1">
    <source>
        <dbReference type="PROSITE" id="PS50290"/>
    </source>
</evidence>
<comment type="caution">
    <text evidence="3">The sequence shown here is derived from an EMBL/GenBank/DDBJ whole genome shotgun (WGS) entry which is preliminary data.</text>
</comment>
<feature type="domain" description="FATC" evidence="2">
    <location>
        <begin position="504"/>
        <end position="536"/>
    </location>
</feature>
<evidence type="ECO:0000259" key="2">
    <source>
        <dbReference type="PROSITE" id="PS51190"/>
    </source>
</evidence>
<dbReference type="InterPro" id="IPR011009">
    <property type="entry name" value="Kinase-like_dom_sf"/>
</dbReference>
<gene>
    <name evidence="3" type="ORF">J437_LFUL000059</name>
</gene>
<dbReference type="GO" id="GO:0000124">
    <property type="term" value="C:SAGA complex"/>
    <property type="evidence" value="ECO:0007669"/>
    <property type="project" value="TreeGrafter"/>
</dbReference>
<dbReference type="SMART" id="SM01343">
    <property type="entry name" value="FATC"/>
    <property type="match status" value="1"/>
</dbReference>
<proteinExistence type="predicted"/>
<keyword evidence="4" id="KW-1185">Reference proteome</keyword>
<dbReference type="PROSITE" id="PS50290">
    <property type="entry name" value="PI3_4_KINASE_3"/>
    <property type="match status" value="1"/>
</dbReference>
<dbReference type="Gene3D" id="1.10.1070.11">
    <property type="entry name" value="Phosphatidylinositol 3-/4-kinase, catalytic domain"/>
    <property type="match status" value="1"/>
</dbReference>
<dbReference type="AlphaFoldDB" id="A0A8K0NUH4"/>
<dbReference type="CDD" id="cd05163">
    <property type="entry name" value="PIKK_TRRAP"/>
    <property type="match status" value="1"/>
</dbReference>
<evidence type="ECO:0008006" key="5">
    <source>
        <dbReference type="Google" id="ProtNLM"/>
    </source>
</evidence>
<feature type="domain" description="PI3K/PI4K catalytic" evidence="1">
    <location>
        <begin position="179"/>
        <end position="503"/>
    </location>
</feature>
<dbReference type="EMBL" id="KZ308222">
    <property type="protein sequence ID" value="KAG8225080.1"/>
    <property type="molecule type" value="Genomic_DNA"/>
</dbReference>
<dbReference type="PROSITE" id="PS51190">
    <property type="entry name" value="FATC"/>
    <property type="match status" value="1"/>
</dbReference>
<dbReference type="PANTHER" id="PTHR11139:SF1">
    <property type="entry name" value="TRANSFORMATION_TRANSCRIPTION DOMAIN-ASSOCIATED PROTEIN"/>
    <property type="match status" value="1"/>
</dbReference>
<dbReference type="InterPro" id="IPR050517">
    <property type="entry name" value="DDR_Repair_Kinase"/>
</dbReference>
<reference evidence="3" key="2">
    <citation type="submission" date="2017-10" db="EMBL/GenBank/DDBJ databases">
        <title>Ladona fulva Genome sequencing and assembly.</title>
        <authorList>
            <person name="Murali S."/>
            <person name="Richards S."/>
            <person name="Bandaranaike D."/>
            <person name="Bellair M."/>
            <person name="Blankenburg K."/>
            <person name="Chao H."/>
            <person name="Dinh H."/>
            <person name="Doddapaneni H."/>
            <person name="Dugan-Rocha S."/>
            <person name="Elkadiri S."/>
            <person name="Gnanaolivu R."/>
            <person name="Hernandez B."/>
            <person name="Skinner E."/>
            <person name="Javaid M."/>
            <person name="Lee S."/>
            <person name="Li M."/>
            <person name="Ming W."/>
            <person name="Munidasa M."/>
            <person name="Muniz J."/>
            <person name="Nguyen L."/>
            <person name="Hughes D."/>
            <person name="Osuji N."/>
            <person name="Pu L.-L."/>
            <person name="Puazo M."/>
            <person name="Qu C."/>
            <person name="Quiroz J."/>
            <person name="Raj R."/>
            <person name="Weissenberger G."/>
            <person name="Xin Y."/>
            <person name="Zou X."/>
            <person name="Han Y."/>
            <person name="Worley K."/>
            <person name="Muzny D."/>
            <person name="Gibbs R."/>
        </authorList>
    </citation>
    <scope>NUCLEOTIDE SEQUENCE</scope>
    <source>
        <strain evidence="3">Sampled in the wild</strain>
    </source>
</reference>
<reference evidence="3" key="1">
    <citation type="submission" date="2013-04" db="EMBL/GenBank/DDBJ databases">
        <authorList>
            <person name="Qu J."/>
            <person name="Murali S.C."/>
            <person name="Bandaranaike D."/>
            <person name="Bellair M."/>
            <person name="Blankenburg K."/>
            <person name="Chao H."/>
            <person name="Dinh H."/>
            <person name="Doddapaneni H."/>
            <person name="Downs B."/>
            <person name="Dugan-Rocha S."/>
            <person name="Elkadiri S."/>
            <person name="Gnanaolivu R.D."/>
            <person name="Hernandez B."/>
            <person name="Javaid M."/>
            <person name="Jayaseelan J.C."/>
            <person name="Lee S."/>
            <person name="Li M."/>
            <person name="Ming W."/>
            <person name="Munidasa M."/>
            <person name="Muniz J."/>
            <person name="Nguyen L."/>
            <person name="Ongeri F."/>
            <person name="Osuji N."/>
            <person name="Pu L.-L."/>
            <person name="Puazo M."/>
            <person name="Qu C."/>
            <person name="Quiroz J."/>
            <person name="Raj R."/>
            <person name="Weissenberger G."/>
            <person name="Xin Y."/>
            <person name="Zou X."/>
            <person name="Han Y."/>
            <person name="Richards S."/>
            <person name="Worley K."/>
            <person name="Muzny D."/>
            <person name="Gibbs R."/>
        </authorList>
    </citation>
    <scope>NUCLEOTIDE SEQUENCE</scope>
    <source>
        <strain evidence="3">Sampled in the wild</strain>
    </source>
</reference>
<dbReference type="PANTHER" id="PTHR11139">
    <property type="entry name" value="ATAXIA TELANGIECTASIA MUTATED ATM -RELATED"/>
    <property type="match status" value="1"/>
</dbReference>